<dbReference type="InterPro" id="IPR012910">
    <property type="entry name" value="Plug_dom"/>
</dbReference>
<keyword evidence="2 10" id="KW-0813">Transport</keyword>
<gene>
    <name evidence="14" type="ORF">LT679_01665</name>
</gene>
<dbReference type="Pfam" id="PF00593">
    <property type="entry name" value="TonB_dep_Rec_b-barrel"/>
    <property type="match status" value="1"/>
</dbReference>
<feature type="domain" description="TonB-dependent receptor plug" evidence="13">
    <location>
        <begin position="106"/>
        <end position="210"/>
    </location>
</feature>
<evidence type="ECO:0000259" key="13">
    <source>
        <dbReference type="Pfam" id="PF07715"/>
    </source>
</evidence>
<keyword evidence="6 11" id="KW-0798">TonB box</keyword>
<dbReference type="PROSITE" id="PS52016">
    <property type="entry name" value="TONB_DEPENDENT_REC_3"/>
    <property type="match status" value="1"/>
</dbReference>
<evidence type="ECO:0000313" key="14">
    <source>
        <dbReference type="EMBL" id="MCD8739295.1"/>
    </source>
</evidence>
<evidence type="ECO:0000256" key="6">
    <source>
        <dbReference type="ARBA" id="ARBA00023077"/>
    </source>
</evidence>
<evidence type="ECO:0000256" key="3">
    <source>
        <dbReference type="ARBA" id="ARBA00022452"/>
    </source>
</evidence>
<keyword evidence="3 10" id="KW-1134">Transmembrane beta strand</keyword>
<dbReference type="InterPro" id="IPR039426">
    <property type="entry name" value="TonB-dep_rcpt-like"/>
</dbReference>
<name>A0ABS8TZQ9_9SPHI</name>
<keyword evidence="7 10" id="KW-0472">Membrane</keyword>
<organism evidence="14 15">
    <name type="scientific">Mucilaginibacter roseus</name>
    <dbReference type="NCBI Taxonomy" id="1528868"/>
    <lineage>
        <taxon>Bacteria</taxon>
        <taxon>Pseudomonadati</taxon>
        <taxon>Bacteroidota</taxon>
        <taxon>Sphingobacteriia</taxon>
        <taxon>Sphingobacteriales</taxon>
        <taxon>Sphingobacteriaceae</taxon>
        <taxon>Mucilaginibacter</taxon>
    </lineage>
</organism>
<dbReference type="InterPro" id="IPR036942">
    <property type="entry name" value="Beta-barrel_TonB_sf"/>
</dbReference>
<evidence type="ECO:0000256" key="11">
    <source>
        <dbReference type="RuleBase" id="RU003357"/>
    </source>
</evidence>
<evidence type="ECO:0000256" key="4">
    <source>
        <dbReference type="ARBA" id="ARBA00022692"/>
    </source>
</evidence>
<dbReference type="Pfam" id="PF07715">
    <property type="entry name" value="Plug"/>
    <property type="match status" value="1"/>
</dbReference>
<evidence type="ECO:0000256" key="8">
    <source>
        <dbReference type="ARBA" id="ARBA00023170"/>
    </source>
</evidence>
<feature type="domain" description="TonB-dependent receptor-like beta-barrel" evidence="12">
    <location>
        <begin position="247"/>
        <end position="745"/>
    </location>
</feature>
<dbReference type="Gene3D" id="2.170.130.10">
    <property type="entry name" value="TonB-dependent receptor, plug domain"/>
    <property type="match status" value="1"/>
</dbReference>
<dbReference type="Gene3D" id="2.60.40.1120">
    <property type="entry name" value="Carboxypeptidase-like, regulatory domain"/>
    <property type="match status" value="1"/>
</dbReference>
<dbReference type="CDD" id="cd01347">
    <property type="entry name" value="ligand_gated_channel"/>
    <property type="match status" value="1"/>
</dbReference>
<proteinExistence type="inferred from homology"/>
<dbReference type="Proteomes" id="UP001199919">
    <property type="component" value="Unassembled WGS sequence"/>
</dbReference>
<evidence type="ECO:0000256" key="10">
    <source>
        <dbReference type="PROSITE-ProRule" id="PRU01360"/>
    </source>
</evidence>
<dbReference type="PANTHER" id="PTHR30069:SF29">
    <property type="entry name" value="HEMOGLOBIN AND HEMOGLOBIN-HAPTOGLOBIN-BINDING PROTEIN 1-RELATED"/>
    <property type="match status" value="1"/>
</dbReference>
<sequence>MSITALAQQSTIHGTVVDANEKPLTHVLVMVADNNLHLYSDSLGHFHFNVAGGATYKMSFSRLGFKPLERVLTVKSAEEHVHVQMKIANNQLSEVQVKDRFADERKQTESMNVEVVSADFIQRNLGGSLMGTLSRLPGIKTIGIGSGQSKPLIRGLGFNRVVVTDKGIKHEGQQWGADHGLELDQFAAGEVELIKGAASFVYGSDAIGGVIDVKPALPPAANATGGFVDLIGKSNNNLLGTSVNVFSRKSNWFFDSRFTYQNYGDYRVPTDTVQVYNYPVTLNNNFLRNTAGRETGLHLNTGYISKNSRSVFYISNVYANSGFFANAHGLEPRRVNTEQYDQSNRDIMLPSQQVNHFKVINRSQLAIGKHLLQADLGYQHNFRQEFSQYVNHGYMPPDYPASMTIPVDLEREFNKKVYSLNLRDKLTLNNHEVTIGFNGEHQDNGISGWGFLVPAFNQTTAGIFAYDKFKLSDKVLLHAALRYDHGKLNTFRYTDWFPTEGENLVRADNLKRNFNSLVWSLGVNYTPNNPFSLKANVGKSFRMPIAKELSANGVNYHYFSYERGNPNLNPEQSYQADLTLAWSTARWNVQLSPFYNYFPNYIYLNPTADLDYLYGAGNQVFNYQESRVSRYGGELQVRYNIASALSVEVLGEYLYAEQLSGDKAGYTLPFSPPPSALFNLTYQPAKAGILISPYLSVDYRITAKQNNIVPPERETPGYHVWNIQAGAKLRAGSRLLNFSLQVQNVLNTRYLNHTSFYRLISLPEAGRNIILSVKVPFGRSNSQ</sequence>
<evidence type="ECO:0000256" key="9">
    <source>
        <dbReference type="ARBA" id="ARBA00023237"/>
    </source>
</evidence>
<dbReference type="InterPro" id="IPR000531">
    <property type="entry name" value="Beta-barrel_TonB"/>
</dbReference>
<keyword evidence="4 10" id="KW-0812">Transmembrane</keyword>
<comment type="similarity">
    <text evidence="10 11">Belongs to the TonB-dependent receptor family.</text>
</comment>
<evidence type="ECO:0000256" key="2">
    <source>
        <dbReference type="ARBA" id="ARBA00022448"/>
    </source>
</evidence>
<evidence type="ECO:0000256" key="7">
    <source>
        <dbReference type="ARBA" id="ARBA00023136"/>
    </source>
</evidence>
<keyword evidence="8 14" id="KW-0675">Receptor</keyword>
<keyword evidence="5" id="KW-0732">Signal</keyword>
<reference evidence="14 15" key="1">
    <citation type="submission" date="2021-12" db="EMBL/GenBank/DDBJ databases">
        <title>Mucilaginibacter roseus genome.</title>
        <authorList>
            <person name="Ferreira J.R."/>
            <person name="Newman J.D."/>
        </authorList>
    </citation>
    <scope>NUCLEOTIDE SEQUENCE [LARGE SCALE GENOMIC DNA]</scope>
    <source>
        <strain evidence="14 15">LMG 28454</strain>
    </source>
</reference>
<evidence type="ECO:0000313" key="15">
    <source>
        <dbReference type="Proteomes" id="UP001199919"/>
    </source>
</evidence>
<dbReference type="SUPFAM" id="SSF56935">
    <property type="entry name" value="Porins"/>
    <property type="match status" value="1"/>
</dbReference>
<dbReference type="InterPro" id="IPR008969">
    <property type="entry name" value="CarboxyPept-like_regulatory"/>
</dbReference>
<dbReference type="SUPFAM" id="SSF49464">
    <property type="entry name" value="Carboxypeptidase regulatory domain-like"/>
    <property type="match status" value="1"/>
</dbReference>
<dbReference type="PANTHER" id="PTHR30069">
    <property type="entry name" value="TONB-DEPENDENT OUTER MEMBRANE RECEPTOR"/>
    <property type="match status" value="1"/>
</dbReference>
<dbReference type="Pfam" id="PF13715">
    <property type="entry name" value="CarbopepD_reg_2"/>
    <property type="match status" value="1"/>
</dbReference>
<evidence type="ECO:0000259" key="12">
    <source>
        <dbReference type="Pfam" id="PF00593"/>
    </source>
</evidence>
<dbReference type="EMBL" id="JAJPWV010000001">
    <property type="protein sequence ID" value="MCD8739295.1"/>
    <property type="molecule type" value="Genomic_DNA"/>
</dbReference>
<accession>A0ABS8TZQ9</accession>
<evidence type="ECO:0000256" key="5">
    <source>
        <dbReference type="ARBA" id="ARBA00022729"/>
    </source>
</evidence>
<dbReference type="Gene3D" id="2.40.170.20">
    <property type="entry name" value="TonB-dependent receptor, beta-barrel domain"/>
    <property type="match status" value="1"/>
</dbReference>
<evidence type="ECO:0000256" key="1">
    <source>
        <dbReference type="ARBA" id="ARBA00004571"/>
    </source>
</evidence>
<comment type="subcellular location">
    <subcellularLocation>
        <location evidence="1 10">Cell outer membrane</location>
        <topology evidence="1 10">Multi-pass membrane protein</topology>
    </subcellularLocation>
</comment>
<dbReference type="RefSeq" id="WP_232175164.1">
    <property type="nucleotide sequence ID" value="NZ_JAJPWV010000001.1"/>
</dbReference>
<protein>
    <submittedName>
        <fullName evidence="14">TonB-dependent receptor</fullName>
    </submittedName>
</protein>
<comment type="caution">
    <text evidence="14">The sequence shown here is derived from an EMBL/GenBank/DDBJ whole genome shotgun (WGS) entry which is preliminary data.</text>
</comment>
<keyword evidence="15" id="KW-1185">Reference proteome</keyword>
<dbReference type="InterPro" id="IPR037066">
    <property type="entry name" value="Plug_dom_sf"/>
</dbReference>
<keyword evidence="9 10" id="KW-0998">Cell outer membrane</keyword>